<dbReference type="AlphaFoldDB" id="A0A640KTD1"/>
<reference evidence="1" key="1">
    <citation type="submission" date="2019-11" db="EMBL/GenBank/DDBJ databases">
        <title>Leishmania tarentolae CDS.</title>
        <authorList>
            <person name="Goto Y."/>
            <person name="Yamagishi J."/>
        </authorList>
    </citation>
    <scope>NUCLEOTIDE SEQUENCE [LARGE SCALE GENOMIC DNA]</scope>
    <source>
        <strain evidence="1">Parrot Tar II</strain>
    </source>
</reference>
<sequence>MTAACLRRGQAVRKSGTLISAHGNFSPMRSSLFGPRCALIAFLYARLLYQVINRVLEVIDTGAHFINTRDNGLRHFIKAGLHLLHQSLHMRGHLLRPTLGLRMGSHCSR</sequence>
<gene>
    <name evidence="1" type="ORF">LtaPh_3526851</name>
</gene>
<organism evidence="1 2">
    <name type="scientific">Leishmania tarentolae</name>
    <name type="common">Sauroleishmania tarentolae</name>
    <dbReference type="NCBI Taxonomy" id="5689"/>
    <lineage>
        <taxon>Eukaryota</taxon>
        <taxon>Discoba</taxon>
        <taxon>Euglenozoa</taxon>
        <taxon>Kinetoplastea</taxon>
        <taxon>Metakinetoplastina</taxon>
        <taxon>Trypanosomatida</taxon>
        <taxon>Trypanosomatidae</taxon>
        <taxon>Leishmaniinae</taxon>
        <taxon>Leishmania</taxon>
        <taxon>lizard Leishmania</taxon>
    </lineage>
</organism>
<keyword evidence="1" id="KW-0346">Stress response</keyword>
<keyword evidence="2" id="KW-1185">Reference proteome</keyword>
<dbReference type="VEuPathDB" id="TriTrypDB:LtaPh_3526851"/>
<name>A0A640KTD1_LEITA</name>
<accession>A0A640KTD1</accession>
<dbReference type="EMBL" id="BLBS01000056">
    <property type="protein sequence ID" value="GET92782.1"/>
    <property type="molecule type" value="Genomic_DNA"/>
</dbReference>
<proteinExistence type="predicted"/>
<protein>
    <submittedName>
        <fullName evidence="1">Heat shock factor binding protein 1, putative</fullName>
    </submittedName>
</protein>
<dbReference type="Proteomes" id="UP000419144">
    <property type="component" value="Unassembled WGS sequence"/>
</dbReference>
<comment type="caution">
    <text evidence="1">The sequence shown here is derived from an EMBL/GenBank/DDBJ whole genome shotgun (WGS) entry which is preliminary data.</text>
</comment>
<evidence type="ECO:0000313" key="1">
    <source>
        <dbReference type="EMBL" id="GET92782.1"/>
    </source>
</evidence>
<evidence type="ECO:0000313" key="2">
    <source>
        <dbReference type="Proteomes" id="UP000419144"/>
    </source>
</evidence>